<dbReference type="PROSITE" id="PS01124">
    <property type="entry name" value="HTH_ARAC_FAMILY_2"/>
    <property type="match status" value="1"/>
</dbReference>
<dbReference type="Gene3D" id="1.10.10.60">
    <property type="entry name" value="Homeodomain-like"/>
    <property type="match status" value="2"/>
</dbReference>
<dbReference type="SUPFAM" id="SSF46689">
    <property type="entry name" value="Homeodomain-like"/>
    <property type="match status" value="2"/>
</dbReference>
<dbReference type="PRINTS" id="PR00032">
    <property type="entry name" value="HTHARAC"/>
</dbReference>
<dbReference type="Gene3D" id="3.40.50.880">
    <property type="match status" value="1"/>
</dbReference>
<dbReference type="InterPro" id="IPR009057">
    <property type="entry name" value="Homeodomain-like_sf"/>
</dbReference>
<protein>
    <submittedName>
        <fullName evidence="5">Carnitine catabolism transcriptional activator</fullName>
    </submittedName>
</protein>
<dbReference type="STRING" id="187304.B0E33_10555"/>
<dbReference type="Pfam" id="PF01965">
    <property type="entry name" value="DJ-1_PfpI"/>
    <property type="match status" value="1"/>
</dbReference>
<reference evidence="6" key="1">
    <citation type="submission" date="2015-07" db="EMBL/GenBank/DDBJ databases">
        <authorList>
            <person name="Rodrigo-Torres Lidia"/>
            <person name="Arahal R.David."/>
        </authorList>
    </citation>
    <scope>NUCLEOTIDE SEQUENCE [LARGE SCALE GENOMIC DNA]</scope>
    <source>
        <strain evidence="6">CECT 4801</strain>
    </source>
</reference>
<feature type="domain" description="HTH araC/xylS-type" evidence="4">
    <location>
        <begin position="216"/>
        <end position="314"/>
    </location>
</feature>
<keyword evidence="1" id="KW-0805">Transcription regulation</keyword>
<dbReference type="InterPro" id="IPR052158">
    <property type="entry name" value="INH-QAR"/>
</dbReference>
<dbReference type="CDD" id="cd03136">
    <property type="entry name" value="GATase1_AraC_ArgR_like"/>
    <property type="match status" value="1"/>
</dbReference>
<keyword evidence="3" id="KW-0804">Transcription</keyword>
<dbReference type="SMART" id="SM00342">
    <property type="entry name" value="HTH_ARAC"/>
    <property type="match status" value="1"/>
</dbReference>
<accession>A0A0M6Y3J9</accession>
<dbReference type="InterPro" id="IPR018060">
    <property type="entry name" value="HTH_AraC"/>
</dbReference>
<dbReference type="OrthoDB" id="9793400at2"/>
<dbReference type="InterPro" id="IPR029062">
    <property type="entry name" value="Class_I_gatase-like"/>
</dbReference>
<dbReference type="RefSeq" id="WP_022999174.1">
    <property type="nucleotide sequence ID" value="NZ_CP045617.1"/>
</dbReference>
<dbReference type="PANTHER" id="PTHR43130">
    <property type="entry name" value="ARAC-FAMILY TRANSCRIPTIONAL REGULATOR"/>
    <property type="match status" value="1"/>
</dbReference>
<name>A0A0M6Y3J9_9HYPH</name>
<gene>
    <name evidence="5" type="primary">cdhR_6</name>
    <name evidence="5" type="ORF">LAL4801_02690</name>
</gene>
<dbReference type="PROSITE" id="PS00041">
    <property type="entry name" value="HTH_ARAC_FAMILY_1"/>
    <property type="match status" value="1"/>
</dbReference>
<dbReference type="EMBL" id="CXST01000002">
    <property type="protein sequence ID" value="CTQ44248.1"/>
    <property type="molecule type" value="Genomic_DNA"/>
</dbReference>
<evidence type="ECO:0000313" key="6">
    <source>
        <dbReference type="Proteomes" id="UP000048926"/>
    </source>
</evidence>
<keyword evidence="2" id="KW-0238">DNA-binding</keyword>
<proteinExistence type="predicted"/>
<dbReference type="AlphaFoldDB" id="A0A0M6Y3J9"/>
<keyword evidence="6" id="KW-1185">Reference proteome</keyword>
<dbReference type="GO" id="GO:0003700">
    <property type="term" value="F:DNA-binding transcription factor activity"/>
    <property type="evidence" value="ECO:0007669"/>
    <property type="project" value="InterPro"/>
</dbReference>
<dbReference type="InterPro" id="IPR002818">
    <property type="entry name" value="DJ-1/PfpI"/>
</dbReference>
<dbReference type="PANTHER" id="PTHR43130:SF3">
    <property type="entry name" value="HTH-TYPE TRANSCRIPTIONAL REGULATOR RV1931C"/>
    <property type="match status" value="1"/>
</dbReference>
<dbReference type="SUPFAM" id="SSF52317">
    <property type="entry name" value="Class I glutamine amidotransferase-like"/>
    <property type="match status" value="1"/>
</dbReference>
<evidence type="ECO:0000256" key="1">
    <source>
        <dbReference type="ARBA" id="ARBA00023015"/>
    </source>
</evidence>
<sequence>MSRTTDVTFLLLEDFSHIAFACAVEPLRIANLLQGEEIYRWRLASPDGQRAVCSNGTVTLVDQGLGPLPARSSLFLISGQNVGDRAAPEVLSFLRRERARGTQIGAICSGAYILAKAGLLNDRRAAIHWSFHDSFEETFPDVQLCKNVFVTDEAFVTASGGTAATDMMLHLIGEAHGTDLAVAIADMMVYSGVRPANAAQQISLQARHGIRNPHIAEAIRLLNESAPYYLPTSEIARKIGISTRQLERLFQKHLKVSPKRFAIDQKLTRARNLLLQTERSVSEIALACGYESASHFIRTYQNRFGVTPHNQRLCSAGTQAAFQRA</sequence>
<organism evidence="5 6">
    <name type="scientific">Roseibium aggregatum</name>
    <dbReference type="NCBI Taxonomy" id="187304"/>
    <lineage>
        <taxon>Bacteria</taxon>
        <taxon>Pseudomonadati</taxon>
        <taxon>Pseudomonadota</taxon>
        <taxon>Alphaproteobacteria</taxon>
        <taxon>Hyphomicrobiales</taxon>
        <taxon>Stappiaceae</taxon>
        <taxon>Roseibium</taxon>
    </lineage>
</organism>
<dbReference type="InterPro" id="IPR020449">
    <property type="entry name" value="Tscrpt_reg_AraC-type_HTH"/>
</dbReference>
<dbReference type="InterPro" id="IPR018062">
    <property type="entry name" value="HTH_AraC-typ_CS"/>
</dbReference>
<evidence type="ECO:0000256" key="3">
    <source>
        <dbReference type="ARBA" id="ARBA00023163"/>
    </source>
</evidence>
<dbReference type="GO" id="GO:0043565">
    <property type="term" value="F:sequence-specific DNA binding"/>
    <property type="evidence" value="ECO:0007669"/>
    <property type="project" value="InterPro"/>
</dbReference>
<dbReference type="Pfam" id="PF12833">
    <property type="entry name" value="HTH_18"/>
    <property type="match status" value="1"/>
</dbReference>
<evidence type="ECO:0000313" key="5">
    <source>
        <dbReference type="EMBL" id="CTQ44248.1"/>
    </source>
</evidence>
<evidence type="ECO:0000256" key="2">
    <source>
        <dbReference type="ARBA" id="ARBA00023125"/>
    </source>
</evidence>
<dbReference type="Proteomes" id="UP000048926">
    <property type="component" value="Unassembled WGS sequence"/>
</dbReference>
<evidence type="ECO:0000259" key="4">
    <source>
        <dbReference type="PROSITE" id="PS01124"/>
    </source>
</evidence>